<feature type="chain" id="PRO_5040465355" description="Reverse transcriptase Ty1/copia-type domain-containing protein" evidence="1">
    <location>
        <begin position="21"/>
        <end position="412"/>
    </location>
</feature>
<proteinExistence type="predicted"/>
<feature type="domain" description="Reverse transcriptase Ty1/copia-type" evidence="2">
    <location>
        <begin position="2"/>
        <end position="166"/>
    </location>
</feature>
<gene>
    <name evidence="3" type="ORF">O181_096144</name>
</gene>
<dbReference type="PANTHER" id="PTHR11439">
    <property type="entry name" value="GAG-POL-RELATED RETROTRANSPOSON"/>
    <property type="match status" value="1"/>
</dbReference>
<feature type="signal peptide" evidence="1">
    <location>
        <begin position="1"/>
        <end position="20"/>
    </location>
</feature>
<dbReference type="CDD" id="cd09272">
    <property type="entry name" value="RNase_HI_RT_Ty1"/>
    <property type="match status" value="1"/>
</dbReference>
<evidence type="ECO:0000313" key="3">
    <source>
        <dbReference type="EMBL" id="MBW0556429.1"/>
    </source>
</evidence>
<dbReference type="PANTHER" id="PTHR11439:SF483">
    <property type="entry name" value="PEPTIDE SYNTHASE GLIP-LIKE, PUTATIVE (AFU_ORTHOLOGUE AFUA_3G12920)-RELATED"/>
    <property type="match status" value="1"/>
</dbReference>
<dbReference type="InterPro" id="IPR013103">
    <property type="entry name" value="RVT_2"/>
</dbReference>
<dbReference type="EMBL" id="AVOT02063891">
    <property type="protein sequence ID" value="MBW0556429.1"/>
    <property type="molecule type" value="Genomic_DNA"/>
</dbReference>
<keyword evidence="4" id="KW-1185">Reference proteome</keyword>
<dbReference type="OrthoDB" id="413361at2759"/>
<dbReference type="SUPFAM" id="SSF56672">
    <property type="entry name" value="DNA/RNA polymerases"/>
    <property type="match status" value="1"/>
</dbReference>
<organism evidence="3 4">
    <name type="scientific">Austropuccinia psidii MF-1</name>
    <dbReference type="NCBI Taxonomy" id="1389203"/>
    <lineage>
        <taxon>Eukaryota</taxon>
        <taxon>Fungi</taxon>
        <taxon>Dikarya</taxon>
        <taxon>Basidiomycota</taxon>
        <taxon>Pucciniomycotina</taxon>
        <taxon>Pucciniomycetes</taxon>
        <taxon>Pucciniales</taxon>
        <taxon>Sphaerophragmiaceae</taxon>
        <taxon>Austropuccinia</taxon>
    </lineage>
</organism>
<comment type="caution">
    <text evidence="3">The sequence shown here is derived from an EMBL/GenBank/DDBJ whole genome shotgun (WGS) entry which is preliminary data.</text>
</comment>
<dbReference type="Pfam" id="PF07727">
    <property type="entry name" value="RVT_2"/>
    <property type="match status" value="1"/>
</dbReference>
<name>A0A9Q3PCE4_9BASI</name>
<keyword evidence="1" id="KW-0732">Signal</keyword>
<protein>
    <recommendedName>
        <fullName evidence="2">Reverse transcriptase Ty1/copia-type domain-containing protein</fullName>
    </recommendedName>
</protein>
<accession>A0A9Q3PCE4</accession>
<reference evidence="3" key="1">
    <citation type="submission" date="2021-03" db="EMBL/GenBank/DDBJ databases">
        <title>Draft genome sequence of rust myrtle Austropuccinia psidii MF-1, a brazilian biotype.</title>
        <authorList>
            <person name="Quecine M.C."/>
            <person name="Pachon D.M.R."/>
            <person name="Bonatelli M.L."/>
            <person name="Correr F.H."/>
            <person name="Franceschini L.M."/>
            <person name="Leite T.F."/>
            <person name="Margarido G.R.A."/>
            <person name="Almeida C.A."/>
            <person name="Ferrarezi J.A."/>
            <person name="Labate C.A."/>
        </authorList>
    </citation>
    <scope>NUCLEOTIDE SEQUENCE</scope>
    <source>
        <strain evidence="3">MF-1</strain>
    </source>
</reference>
<evidence type="ECO:0000256" key="1">
    <source>
        <dbReference type="SAM" id="SignalP"/>
    </source>
</evidence>
<dbReference type="InterPro" id="IPR043502">
    <property type="entry name" value="DNA/RNA_pol_sf"/>
</dbReference>
<dbReference type="Proteomes" id="UP000765509">
    <property type="component" value="Unassembled WGS sequence"/>
</dbReference>
<sequence length="412" mass="45787">MSLRLLLATAALKGWQMALFDVSGAYLYSPVEETVFLEPPVDFLPELRGKALHLKKALYGMRQAGRCWWKFLSGILNRMGFVAKEVDQSLYVFRNKEAVIAIWVHVDDGVVVSNSPNRISDFKNAICAELDIKWTDEIQQIVGLECTIGEGEVAIAQGRLTDSILDAYPRPVLRRDSPLPTLPVSNLLPDEATLDPTPFRSVIGSLAYLVSGSRPDLAFAVNYLARHSMGPTAAHWEMLDHVIGYLLKTRDRGINLRPGTLSLNLWNDAGWGGDLERSQTGFMVKLGDAPILWGSKHQSIVALSTCGAEYIALSDSTQHLVQAINQLSQLAGDFDKTIYCDNQAAVQVSIDNKSRKRMRYLDRAFFFVNDTIRKHGMKVVWVKTADMQADALTKRLLGPILLKSLPFLGIKG</sequence>
<evidence type="ECO:0000259" key="2">
    <source>
        <dbReference type="Pfam" id="PF07727"/>
    </source>
</evidence>
<evidence type="ECO:0000313" key="4">
    <source>
        <dbReference type="Proteomes" id="UP000765509"/>
    </source>
</evidence>
<dbReference type="AlphaFoldDB" id="A0A9Q3PCE4"/>